<evidence type="ECO:0000313" key="4">
    <source>
        <dbReference type="Proteomes" id="UP000008138"/>
    </source>
</evidence>
<dbReference type="GO" id="GO:0016740">
    <property type="term" value="F:transferase activity"/>
    <property type="evidence" value="ECO:0007669"/>
    <property type="project" value="UniProtKB-KW"/>
</dbReference>
<dbReference type="GeneID" id="10360378"/>
<reference evidence="3 4" key="1">
    <citation type="journal article" date="2011" name="J. Bacteriol.">
        <title>Complete genome sequence of the thermoacidophilic crenarchaeon Thermoproteus uzoniensis 768-20.</title>
        <authorList>
            <person name="Mardanov A.V."/>
            <person name="Gumerov V.M."/>
            <person name="Beletsky A.V."/>
            <person name="Prokofeva M.I."/>
            <person name="Bonch-Osmolovskaya E.A."/>
            <person name="Ravin N.V."/>
            <person name="Skryabin K.G."/>
        </authorList>
    </citation>
    <scope>NUCLEOTIDE SEQUENCE [LARGE SCALE GENOMIC DNA]</scope>
    <source>
        <strain evidence="3 4">768-20</strain>
    </source>
</reference>
<feature type="domain" description="Amidase" evidence="2">
    <location>
        <begin position="36"/>
        <end position="437"/>
    </location>
</feature>
<dbReference type="KEGG" id="tuz:TUZN_0843"/>
<sequence length="450" mass="48876">MIDERKVLDLLTEPSFRPGLVKVVDEVRRGVADPVEVVSRSLDAAKRYSHLNAYITLLDDVAMERAESLRKALRRGLDRGRLFGVPVSLKDNILTRGVRTTMGSRIFQSYVPAINARVVDVLESQGAVVVGKANLHEFASGVSNKSSVAGPARNPHDPSRISGGSSGGSAVSVAIGSAYISVGTDTSGSVRIPAALCGVVGYKPTYGLIDIWGVFPLAWTLDTVGVLARSISDIAYFLYAVTGDLDYVVRISTDLDIRKITIGYLELDENNKVEKYIMDIISKLDSEGYNIRRISINIESYIETQRVIRLAEASAIHRELYREYRDLYSPDVANLIEQGFKYSAVDYLAAQRSRSILTQSYRSVFKSVDAVVTPTVPVVAPPIEQLDEMAFRALATRYTTVANLVGSPALSLPVGLVEGLPVGLQLLGDVGHDAELLAIAKSIEVAVSKT</sequence>
<dbReference type="InterPro" id="IPR023631">
    <property type="entry name" value="Amidase_dom"/>
</dbReference>
<evidence type="ECO:0000259" key="2">
    <source>
        <dbReference type="Pfam" id="PF01425"/>
    </source>
</evidence>
<dbReference type="Pfam" id="PF01425">
    <property type="entry name" value="Amidase"/>
    <property type="match status" value="1"/>
</dbReference>
<dbReference type="InterPro" id="IPR000120">
    <property type="entry name" value="Amidase"/>
</dbReference>
<accession>F2L5F8</accession>
<reference key="2">
    <citation type="submission" date="2011-03" db="EMBL/GenBank/DDBJ databases">
        <title>Complete genome sequence of the thermoacidophilic crenarchaeon Thermoproteus uzoniensis 768-20.</title>
        <authorList>
            <person name="Mardanov A.V."/>
            <person name="Gumerov V.M."/>
            <person name="Beletsky A.V."/>
            <person name="Prokofeva M.I."/>
            <person name="Bonch-Osmolovskaya E.A."/>
            <person name="Ravin N.V."/>
            <person name="Skryabin K.G."/>
        </authorList>
    </citation>
    <scope>NUCLEOTIDE SEQUENCE</scope>
    <source>
        <strain>768-20</strain>
    </source>
</reference>
<dbReference type="Gene3D" id="3.90.1300.10">
    <property type="entry name" value="Amidase signature (AS) domain"/>
    <property type="match status" value="1"/>
</dbReference>
<proteinExistence type="predicted"/>
<dbReference type="OrthoDB" id="7931at2157"/>
<feature type="region of interest" description="Disordered" evidence="1">
    <location>
        <begin position="143"/>
        <end position="166"/>
    </location>
</feature>
<protein>
    <submittedName>
        <fullName evidence="3">Glutamyl-tRNA(Gln) amidotransferase subunit A</fullName>
    </submittedName>
</protein>
<dbReference type="Proteomes" id="UP000008138">
    <property type="component" value="Chromosome"/>
</dbReference>
<organism evidence="3 4">
    <name type="scientific">Thermoproteus uzoniensis (strain 768-20)</name>
    <dbReference type="NCBI Taxonomy" id="999630"/>
    <lineage>
        <taxon>Archaea</taxon>
        <taxon>Thermoproteota</taxon>
        <taxon>Thermoprotei</taxon>
        <taxon>Thermoproteales</taxon>
        <taxon>Thermoproteaceae</taxon>
        <taxon>Thermoproteus</taxon>
    </lineage>
</organism>
<evidence type="ECO:0000256" key="1">
    <source>
        <dbReference type="SAM" id="MobiDB-lite"/>
    </source>
</evidence>
<dbReference type="AlphaFoldDB" id="F2L5F8"/>
<gene>
    <name evidence="3" type="ordered locus">TUZN_0843</name>
</gene>
<dbReference type="eggNOG" id="arCOG01717">
    <property type="taxonomic scope" value="Archaea"/>
</dbReference>
<dbReference type="RefSeq" id="WP_013679665.1">
    <property type="nucleotide sequence ID" value="NC_015315.1"/>
</dbReference>
<dbReference type="STRING" id="999630.TUZN_0843"/>
<dbReference type="HOGENOM" id="CLU_009600_0_3_2"/>
<dbReference type="PANTHER" id="PTHR11895">
    <property type="entry name" value="TRANSAMIDASE"/>
    <property type="match status" value="1"/>
</dbReference>
<dbReference type="PANTHER" id="PTHR11895:SF67">
    <property type="entry name" value="AMIDASE DOMAIN-CONTAINING PROTEIN"/>
    <property type="match status" value="1"/>
</dbReference>
<dbReference type="SUPFAM" id="SSF75304">
    <property type="entry name" value="Amidase signature (AS) enzymes"/>
    <property type="match status" value="1"/>
</dbReference>
<evidence type="ECO:0000313" key="3">
    <source>
        <dbReference type="EMBL" id="AEA12329.1"/>
    </source>
</evidence>
<dbReference type="InterPro" id="IPR036928">
    <property type="entry name" value="AS_sf"/>
</dbReference>
<dbReference type="EMBL" id="CP002590">
    <property type="protein sequence ID" value="AEA12329.1"/>
    <property type="molecule type" value="Genomic_DNA"/>
</dbReference>
<keyword evidence="4" id="KW-1185">Reference proteome</keyword>
<name>F2L5F8_THEU7</name>